<dbReference type="GO" id="GO:0030416">
    <property type="term" value="P:methylamine metabolic process"/>
    <property type="evidence" value="ECO:0007669"/>
    <property type="project" value="InterPro"/>
</dbReference>
<dbReference type="PANTHER" id="PTHR36974:SF1">
    <property type="entry name" value="DOXX FAMILY MEMBRANE PROTEIN"/>
    <property type="match status" value="1"/>
</dbReference>
<proteinExistence type="predicted"/>
<comment type="subcellular location">
    <subcellularLocation>
        <location evidence="1">Membrane</location>
        <topology evidence="1">Multi-pass membrane protein</topology>
    </subcellularLocation>
</comment>
<sequence>MSRGRRTAGFLGVLLGGAGALHMVRPEHFDTIVPTALPGPARGYTYASGVAELAVAALLAVPRTRRLGGLAAAALFVAVFPANVQMAYDWRGARPRKRAIAYGRLPLQGVLIAQALHVARARSRRHGPV</sequence>
<dbReference type="EMBL" id="CP001643">
    <property type="protein sequence ID" value="ACU84491.1"/>
    <property type="molecule type" value="Genomic_DNA"/>
</dbReference>
<evidence type="ECO:0000256" key="1">
    <source>
        <dbReference type="ARBA" id="ARBA00004141"/>
    </source>
</evidence>
<feature type="transmembrane region" description="Helical" evidence="5">
    <location>
        <begin position="44"/>
        <end position="61"/>
    </location>
</feature>
<dbReference type="PATRIC" id="fig|446465.5.peg.615"/>
<dbReference type="KEGG" id="bfa:Bfae_06260"/>
<evidence type="ECO:0000256" key="5">
    <source>
        <dbReference type="SAM" id="Phobius"/>
    </source>
</evidence>
<dbReference type="HOGENOM" id="CLU_128738_1_0_11"/>
<feature type="transmembrane region" description="Helical" evidence="5">
    <location>
        <begin position="68"/>
        <end position="88"/>
    </location>
</feature>
<evidence type="ECO:0000313" key="7">
    <source>
        <dbReference type="EMBL" id="ACU84491.1"/>
    </source>
</evidence>
<evidence type="ECO:0000256" key="3">
    <source>
        <dbReference type="ARBA" id="ARBA00022989"/>
    </source>
</evidence>
<keyword evidence="2 5" id="KW-0812">Transmembrane</keyword>
<evidence type="ECO:0000313" key="8">
    <source>
        <dbReference type="Proteomes" id="UP000001919"/>
    </source>
</evidence>
<organism evidence="7 8">
    <name type="scientific">Brachybacterium faecium (strain ATCC 43885 / DSM 4810 / JCM 11609 / LMG 19847 / NBRC 14762 / NCIMB 9860 / 6-10)</name>
    <dbReference type="NCBI Taxonomy" id="446465"/>
    <lineage>
        <taxon>Bacteria</taxon>
        <taxon>Bacillati</taxon>
        <taxon>Actinomycetota</taxon>
        <taxon>Actinomycetes</taxon>
        <taxon>Micrococcales</taxon>
        <taxon>Dermabacteraceae</taxon>
        <taxon>Brachybacterium</taxon>
    </lineage>
</organism>
<dbReference type="PANTHER" id="PTHR36974">
    <property type="entry name" value="MEMBRANE PROTEIN-RELATED"/>
    <property type="match status" value="1"/>
</dbReference>
<feature type="domain" description="Methylamine utilisation protein MauE" evidence="6">
    <location>
        <begin position="8"/>
        <end position="79"/>
    </location>
</feature>
<reference evidence="7 8" key="1">
    <citation type="journal article" date="2009" name="Stand. Genomic Sci.">
        <title>Complete genome sequence of Brachybacterium faecium type strain (Schefferle 6-10).</title>
        <authorList>
            <person name="Lapidus A."/>
            <person name="Pukall R."/>
            <person name="Labuttii K."/>
            <person name="Copeland A."/>
            <person name="Del Rio T.G."/>
            <person name="Nolan M."/>
            <person name="Chen F."/>
            <person name="Lucas S."/>
            <person name="Tice H."/>
            <person name="Cheng J.F."/>
            <person name="Bruce D."/>
            <person name="Goodwin L."/>
            <person name="Pitluck S."/>
            <person name="Rohde M."/>
            <person name="Goker M."/>
            <person name="Pati A."/>
            <person name="Ivanova N."/>
            <person name="Mavrommatis K."/>
            <person name="Chen A."/>
            <person name="Palaniappan K."/>
            <person name="D'haeseleer P."/>
            <person name="Chain P."/>
            <person name="Bristow J."/>
            <person name="Eisen J.A."/>
            <person name="Markowitz V."/>
            <person name="Hugenholtz P."/>
            <person name="Kyrpides N.C."/>
            <person name="Klenk H.P."/>
        </authorList>
    </citation>
    <scope>NUCLEOTIDE SEQUENCE [LARGE SCALE GENOMIC DNA]</scope>
    <source>
        <strain evidence="8">ATCC 43885 / DSM 4810 / JCM 11609 / LMG 19847 / NBRC 14762 / NCIMB 9860 / 6-10</strain>
    </source>
</reference>
<gene>
    <name evidence="7" type="ordered locus">Bfae_06260</name>
</gene>
<keyword evidence="4 5" id="KW-0472">Membrane</keyword>
<dbReference type="InterPro" id="IPR009908">
    <property type="entry name" value="Methylamine_util_MauE"/>
</dbReference>
<keyword evidence="3 5" id="KW-1133">Transmembrane helix</keyword>
<dbReference type="Pfam" id="PF07291">
    <property type="entry name" value="MauE"/>
    <property type="match status" value="1"/>
</dbReference>
<dbReference type="Proteomes" id="UP000001919">
    <property type="component" value="Chromosome"/>
</dbReference>
<evidence type="ECO:0000256" key="4">
    <source>
        <dbReference type="ARBA" id="ARBA00023136"/>
    </source>
</evidence>
<dbReference type="GO" id="GO:0016020">
    <property type="term" value="C:membrane"/>
    <property type="evidence" value="ECO:0007669"/>
    <property type="project" value="UniProtKB-SubCell"/>
</dbReference>
<evidence type="ECO:0000259" key="6">
    <source>
        <dbReference type="Pfam" id="PF07291"/>
    </source>
</evidence>
<dbReference type="eggNOG" id="COG4270">
    <property type="taxonomic scope" value="Bacteria"/>
</dbReference>
<evidence type="ECO:0000256" key="2">
    <source>
        <dbReference type="ARBA" id="ARBA00022692"/>
    </source>
</evidence>
<name>C7MI65_BRAFD</name>
<accession>C7MI65</accession>
<protein>
    <submittedName>
        <fullName evidence="7">Predicted membrane protein</fullName>
    </submittedName>
</protein>
<keyword evidence="8" id="KW-1185">Reference proteome</keyword>
<dbReference type="AlphaFoldDB" id="C7MI65"/>
<dbReference type="OrthoDB" id="3267646at2"/>
<dbReference type="STRING" id="446465.Bfae_06260"/>